<dbReference type="PANTHER" id="PTHR11014">
    <property type="entry name" value="PEPTIDASE M20 FAMILY MEMBER"/>
    <property type="match status" value="1"/>
</dbReference>
<dbReference type="InterPro" id="IPR036264">
    <property type="entry name" value="Bact_exopeptidase_dim_dom"/>
</dbReference>
<organism evidence="2 3">
    <name type="scientific">Tsukamurella soli</name>
    <dbReference type="NCBI Taxonomy" id="644556"/>
    <lineage>
        <taxon>Bacteria</taxon>
        <taxon>Bacillati</taxon>
        <taxon>Actinomycetota</taxon>
        <taxon>Actinomycetes</taxon>
        <taxon>Mycobacteriales</taxon>
        <taxon>Tsukamurellaceae</taxon>
        <taxon>Tsukamurella</taxon>
    </lineage>
</organism>
<gene>
    <name evidence="2" type="ORF">GCM10023147_19310</name>
</gene>
<dbReference type="NCBIfam" id="TIGR01891">
    <property type="entry name" value="amidohydrolases"/>
    <property type="match status" value="1"/>
</dbReference>
<dbReference type="PANTHER" id="PTHR11014:SF63">
    <property type="entry name" value="METALLOPEPTIDASE, PUTATIVE (AFU_ORTHOLOGUE AFUA_6G09600)-RELATED"/>
    <property type="match status" value="1"/>
</dbReference>
<evidence type="ECO:0000259" key="1">
    <source>
        <dbReference type="Pfam" id="PF07687"/>
    </source>
</evidence>
<dbReference type="Gene3D" id="3.40.630.10">
    <property type="entry name" value="Zn peptidases"/>
    <property type="match status" value="1"/>
</dbReference>
<dbReference type="InterPro" id="IPR011650">
    <property type="entry name" value="Peptidase_M20_dimer"/>
</dbReference>
<keyword evidence="3" id="KW-1185">Reference proteome</keyword>
<reference evidence="3" key="1">
    <citation type="journal article" date="2019" name="Int. J. Syst. Evol. Microbiol.">
        <title>The Global Catalogue of Microorganisms (GCM) 10K type strain sequencing project: providing services to taxonomists for standard genome sequencing and annotation.</title>
        <authorList>
            <consortium name="The Broad Institute Genomics Platform"/>
            <consortium name="The Broad Institute Genome Sequencing Center for Infectious Disease"/>
            <person name="Wu L."/>
            <person name="Ma J."/>
        </authorList>
    </citation>
    <scope>NUCLEOTIDE SEQUENCE [LARGE SCALE GENOMIC DNA]</scope>
    <source>
        <strain evidence="3">JCM 17688</strain>
    </source>
</reference>
<dbReference type="InterPro" id="IPR017439">
    <property type="entry name" value="Amidohydrolase"/>
</dbReference>
<dbReference type="SUPFAM" id="SSF55031">
    <property type="entry name" value="Bacterial exopeptidase dimerisation domain"/>
    <property type="match status" value="1"/>
</dbReference>
<sequence length="407" mass="42838">MTDLAITLTDAVRATMEDTYRHLHAHPELSMQEHATAELIGERLHALRIETFVCGGTGVVGVLANGAGPTVAFRADHDGLPIAEASGVEYASSARGTLADGTDVPVMHGCGHDSHVAVLLAVAELLVGARDAWAGTVVLIFQPGEETAAGARAMLADGLWDRAPRPEVVFGQHVGPMRTGTVELTKGDAMAMADSLKVTVRGRGAHGSSPQDSIDPIILGVNMINRIQTIVSREVPPLQPAVVTVATFHAGLKENIIADSAEFTVNIRTLDPGVRKLVNTSLRRIINAEAAASGAPEPLIEELYTFPRNYNDPHATEAAAEALRGVLGEDDVVWAPPMMGSEDFGLLAEAIGVPSVFWMFGGHPAERLANGEPVPGNHSPFFAPVIEPTLATGVRAAMAAILSRVGR</sequence>
<protein>
    <submittedName>
        <fullName evidence="2">M20 family metallopeptidase</fullName>
    </submittedName>
</protein>
<dbReference type="EMBL" id="BAABFR010000024">
    <property type="protein sequence ID" value="GAA4390918.1"/>
    <property type="molecule type" value="Genomic_DNA"/>
</dbReference>
<dbReference type="Gene3D" id="3.30.70.360">
    <property type="match status" value="1"/>
</dbReference>
<dbReference type="SUPFAM" id="SSF53187">
    <property type="entry name" value="Zn-dependent exopeptidases"/>
    <property type="match status" value="1"/>
</dbReference>
<dbReference type="Pfam" id="PF07687">
    <property type="entry name" value="M20_dimer"/>
    <property type="match status" value="1"/>
</dbReference>
<comment type="caution">
    <text evidence="2">The sequence shown here is derived from an EMBL/GenBank/DDBJ whole genome shotgun (WGS) entry which is preliminary data.</text>
</comment>
<proteinExistence type="predicted"/>
<evidence type="ECO:0000313" key="3">
    <source>
        <dbReference type="Proteomes" id="UP001500635"/>
    </source>
</evidence>
<feature type="domain" description="Peptidase M20 dimerisation" evidence="1">
    <location>
        <begin position="195"/>
        <end position="291"/>
    </location>
</feature>
<dbReference type="Pfam" id="PF01546">
    <property type="entry name" value="Peptidase_M20"/>
    <property type="match status" value="1"/>
</dbReference>
<evidence type="ECO:0000313" key="2">
    <source>
        <dbReference type="EMBL" id="GAA4390918.1"/>
    </source>
</evidence>
<name>A0ABP8JHK6_9ACTN</name>
<accession>A0ABP8JHK6</accession>
<dbReference type="InterPro" id="IPR002933">
    <property type="entry name" value="Peptidase_M20"/>
</dbReference>
<dbReference type="PIRSF" id="PIRSF005962">
    <property type="entry name" value="Pept_M20D_amidohydro"/>
    <property type="match status" value="1"/>
</dbReference>
<dbReference type="RefSeq" id="WP_344994380.1">
    <property type="nucleotide sequence ID" value="NZ_BAABFR010000024.1"/>
</dbReference>
<dbReference type="Proteomes" id="UP001500635">
    <property type="component" value="Unassembled WGS sequence"/>
</dbReference>